<evidence type="ECO:0000313" key="2">
    <source>
        <dbReference type="EMBL" id="CAD9235189.1"/>
    </source>
</evidence>
<dbReference type="Pfam" id="PF04727">
    <property type="entry name" value="ELMO_CED12"/>
    <property type="match status" value="1"/>
</dbReference>
<name>A0A7S1THW9_9RHOD</name>
<organism evidence="2">
    <name type="scientific">Compsopogon caeruleus</name>
    <dbReference type="NCBI Taxonomy" id="31354"/>
    <lineage>
        <taxon>Eukaryota</taxon>
        <taxon>Rhodophyta</taxon>
        <taxon>Compsopogonophyceae</taxon>
        <taxon>Compsopogonales</taxon>
        <taxon>Compsopogonaceae</taxon>
        <taxon>Compsopogon</taxon>
    </lineage>
</organism>
<dbReference type="PANTHER" id="PTHR12771">
    <property type="entry name" value="ENGULFMENT AND CELL MOTILITY"/>
    <property type="match status" value="1"/>
</dbReference>
<evidence type="ECO:0000259" key="1">
    <source>
        <dbReference type="PROSITE" id="PS51335"/>
    </source>
</evidence>
<dbReference type="PROSITE" id="PS51335">
    <property type="entry name" value="ELMO"/>
    <property type="match status" value="1"/>
</dbReference>
<dbReference type="AlphaFoldDB" id="A0A7S1THW9"/>
<accession>A0A7S1THW9</accession>
<proteinExistence type="predicted"/>
<dbReference type="InterPro" id="IPR050868">
    <property type="entry name" value="ELMO_domain-containing"/>
</dbReference>
<dbReference type="EMBL" id="HBGH01012991">
    <property type="protein sequence ID" value="CAD9235189.1"/>
    <property type="molecule type" value="Transcribed_RNA"/>
</dbReference>
<sequence length="315" mass="35587">MKIFERALDLLDRLWFICAKMTKWVVHRCTGASEIQRILVAEGDGSVSAGWSSSSSSSISSYRTEKLAKSITRSTKLDDVQSLLLSPEANSSELARTVAARKRIPPGLRGHLEQGLTNMIAVASAIREVREWKAKAVDRNLMSHREMLENLWILLKVGQEREGDDFWSSSSWSEIGFQGRDPCTDFRGAGVLGLIQLCYFAKHRPDSARRMLREPPMEAARYPFCCCGLNITASLSDLITQDKLSRWLYGKRASEVVSAFHDFYCDTFELFHARWVASKPQNILSFPPVFKAAMEQASRMLEHEGFITVDGREVQ</sequence>
<feature type="domain" description="ELMO" evidence="1">
    <location>
        <begin position="143"/>
        <end position="301"/>
    </location>
</feature>
<protein>
    <recommendedName>
        <fullName evidence="1">ELMO domain-containing protein</fullName>
    </recommendedName>
</protein>
<reference evidence="2" key="1">
    <citation type="submission" date="2021-01" db="EMBL/GenBank/DDBJ databases">
        <authorList>
            <person name="Corre E."/>
            <person name="Pelletier E."/>
            <person name="Niang G."/>
            <person name="Scheremetjew M."/>
            <person name="Finn R."/>
            <person name="Kale V."/>
            <person name="Holt S."/>
            <person name="Cochrane G."/>
            <person name="Meng A."/>
            <person name="Brown T."/>
            <person name="Cohen L."/>
        </authorList>
    </citation>
    <scope>NUCLEOTIDE SEQUENCE</scope>
    <source>
        <strain evidence="2">SAG 36.94</strain>
    </source>
</reference>
<dbReference type="InterPro" id="IPR006816">
    <property type="entry name" value="ELMO_dom"/>
</dbReference>
<gene>
    <name evidence="2" type="ORF">CCAE0312_LOCUS7280</name>
</gene>